<comment type="caution">
    <text evidence="1">The sequence shown here is derived from an EMBL/GenBank/DDBJ whole genome shotgun (WGS) entry which is preliminary data.</text>
</comment>
<protein>
    <submittedName>
        <fullName evidence="1">Uncharacterized protein</fullName>
    </submittedName>
</protein>
<sequence>MAAAAVWNSEVVVDSRRSTRALSGQTRNDDRELRFEARPDVVSGRQLAASERRRRTRNFFELRMGTSLDQFVSAGPATPKRR</sequence>
<dbReference type="Proteomes" id="UP001259832">
    <property type="component" value="Unassembled WGS sequence"/>
</dbReference>
<proteinExistence type="predicted"/>
<evidence type="ECO:0000313" key="2">
    <source>
        <dbReference type="Proteomes" id="UP001259832"/>
    </source>
</evidence>
<organism evidence="1 2">
    <name type="scientific">Phytophthora citrophthora</name>
    <dbReference type="NCBI Taxonomy" id="4793"/>
    <lineage>
        <taxon>Eukaryota</taxon>
        <taxon>Sar</taxon>
        <taxon>Stramenopiles</taxon>
        <taxon>Oomycota</taxon>
        <taxon>Peronosporomycetes</taxon>
        <taxon>Peronosporales</taxon>
        <taxon>Peronosporaceae</taxon>
        <taxon>Phytophthora</taxon>
    </lineage>
</organism>
<gene>
    <name evidence="1" type="ORF">P3T76_015020</name>
</gene>
<accession>A0AAD9LBE5</accession>
<keyword evidence="2" id="KW-1185">Reference proteome</keyword>
<reference evidence="1" key="1">
    <citation type="submission" date="2023-08" db="EMBL/GenBank/DDBJ databases">
        <title>Reference Genome Resource for the Citrus Pathogen Phytophthora citrophthora.</title>
        <authorList>
            <person name="Moller H."/>
            <person name="Coetzee B."/>
            <person name="Rose L.J."/>
            <person name="Van Niekerk J.M."/>
        </authorList>
    </citation>
    <scope>NUCLEOTIDE SEQUENCE</scope>
    <source>
        <strain evidence="1">STE-U-9442</strain>
    </source>
</reference>
<name>A0AAD9LBE5_9STRA</name>
<dbReference type="AlphaFoldDB" id="A0AAD9LBE5"/>
<dbReference type="EMBL" id="JASMQC010000048">
    <property type="protein sequence ID" value="KAK1929452.1"/>
    <property type="molecule type" value="Genomic_DNA"/>
</dbReference>
<evidence type="ECO:0000313" key="1">
    <source>
        <dbReference type="EMBL" id="KAK1929452.1"/>
    </source>
</evidence>